<protein>
    <submittedName>
        <fullName evidence="1">Uncharacterized protein</fullName>
    </submittedName>
</protein>
<sequence>MEKTFYYSELPLTFQADCYKTVMVNIIELGSILNKDPFTFLKSKEAQESMNSLRKQIEEYPPSPEDKIINIEGSDELFVHTIIALRFIGDNHEVNFWFWSKRDLVSEAVSKNLTL</sequence>
<proteinExistence type="predicted"/>
<reference evidence="1" key="1">
    <citation type="submission" date="2020-07" db="EMBL/GenBank/DDBJ databases">
        <title>Highly diverse flavobacterial phages as mortality factor during North Sea spring blooms.</title>
        <authorList>
            <person name="Bartlau N."/>
            <person name="Wichels A."/>
            <person name="Krohne G."/>
            <person name="Adriaenssens E.M."/>
            <person name="Heins A."/>
            <person name="Fuchs B.M."/>
            <person name="Amann R."/>
            <person name="Moraru C."/>
        </authorList>
    </citation>
    <scope>NUCLEOTIDE SEQUENCE</scope>
</reference>
<dbReference type="EMBL" id="MT732473">
    <property type="protein sequence ID" value="QQV91395.1"/>
    <property type="molecule type" value="Genomic_DNA"/>
</dbReference>
<keyword evidence="2" id="KW-1185">Reference proteome</keyword>
<accession>A0A8E4ZFW1</accession>
<name>A0A8E4ZFW1_9CAUD</name>
<evidence type="ECO:0000313" key="2">
    <source>
        <dbReference type="Proteomes" id="UP000693839"/>
    </source>
</evidence>
<organism evidence="1 2">
    <name type="scientific">Polaribacter phage Leef_1</name>
    <dbReference type="NCBI Taxonomy" id="2745684"/>
    <lineage>
        <taxon>Viruses</taxon>
        <taxon>Duplodnaviria</taxon>
        <taxon>Heunggongvirae</taxon>
        <taxon>Uroviricota</taxon>
        <taxon>Caudoviricetes</taxon>
        <taxon>Helgolandviridae</taxon>
        <taxon>Leefvirus</taxon>
        <taxon>Leefvirus Leef</taxon>
    </lineage>
</organism>
<gene>
    <name evidence="1" type="ORF">Leef1_30</name>
</gene>
<dbReference type="Proteomes" id="UP000693839">
    <property type="component" value="Segment"/>
</dbReference>
<evidence type="ECO:0000313" key="1">
    <source>
        <dbReference type="EMBL" id="QQV91395.1"/>
    </source>
</evidence>